<dbReference type="SUPFAM" id="SSF54695">
    <property type="entry name" value="POZ domain"/>
    <property type="match status" value="1"/>
</dbReference>
<protein>
    <recommendedName>
        <fullName evidence="1">BTB domain-containing protein</fullName>
    </recommendedName>
</protein>
<dbReference type="EMBL" id="FJUX01000001">
    <property type="protein sequence ID" value="CZS88312.1"/>
    <property type="molecule type" value="Genomic_DNA"/>
</dbReference>
<sequence length="309" mass="34469">MSHKMGTIGAARTSACTKKPKVDFSKPSALITIVAGKAPHAKGFSFHQEIICFYSPVFKNDIAQGCNRIELEDVEVSTLGLLAHWIYTQEIRLENPDTCKNSATVVNTHLLPLSMLWKLASRFDITVLQNKVINKMVSILDAINIVDATAFVVGVYEDETTINTPIRALAIHHAAKSLTPELLADIRPVAPVDFLYDMSMAFVQHNDLTHNSNRYNFIDPNRFHVGIPEVDEEMLDLELKDLDCEDPDDEQDDENVLQEHFRDDATLVADEVSGMAVPCGDDFHKEDGVDVDQEDVMVEEEDPLGGIFD</sequence>
<keyword evidence="3" id="KW-1185">Reference proteome</keyword>
<dbReference type="InterPro" id="IPR000210">
    <property type="entry name" value="BTB/POZ_dom"/>
</dbReference>
<reference evidence="3" key="1">
    <citation type="submission" date="2016-03" db="EMBL/GenBank/DDBJ databases">
        <authorList>
            <person name="Guldener U."/>
        </authorList>
    </citation>
    <scope>NUCLEOTIDE SEQUENCE [LARGE SCALE GENOMIC DNA]</scope>
    <source>
        <strain evidence="3">04CH-RAC-A.6.1</strain>
    </source>
</reference>
<dbReference type="OrthoDB" id="194443at2759"/>
<dbReference type="PROSITE" id="PS50097">
    <property type="entry name" value="BTB"/>
    <property type="match status" value="1"/>
</dbReference>
<feature type="domain" description="BTB" evidence="1">
    <location>
        <begin position="29"/>
        <end position="95"/>
    </location>
</feature>
<accession>A0A1E1JRN1</accession>
<name>A0A1E1JRN1_9HELO</name>
<dbReference type="Pfam" id="PF00651">
    <property type="entry name" value="BTB"/>
    <property type="match status" value="1"/>
</dbReference>
<dbReference type="PANTHER" id="PTHR47843">
    <property type="entry name" value="BTB DOMAIN-CONTAINING PROTEIN-RELATED"/>
    <property type="match status" value="1"/>
</dbReference>
<dbReference type="Proteomes" id="UP000178912">
    <property type="component" value="Unassembled WGS sequence"/>
</dbReference>
<dbReference type="SMART" id="SM00225">
    <property type="entry name" value="BTB"/>
    <property type="match status" value="1"/>
</dbReference>
<dbReference type="InterPro" id="IPR011333">
    <property type="entry name" value="SKP1/BTB/POZ_sf"/>
</dbReference>
<evidence type="ECO:0000259" key="1">
    <source>
        <dbReference type="PROSITE" id="PS50097"/>
    </source>
</evidence>
<evidence type="ECO:0000313" key="2">
    <source>
        <dbReference type="EMBL" id="CZS88312.1"/>
    </source>
</evidence>
<dbReference type="Gene3D" id="3.30.710.10">
    <property type="entry name" value="Potassium Channel Kv1.1, Chain A"/>
    <property type="match status" value="1"/>
</dbReference>
<proteinExistence type="predicted"/>
<evidence type="ECO:0000313" key="3">
    <source>
        <dbReference type="Proteomes" id="UP000178912"/>
    </source>
</evidence>
<dbReference type="AlphaFoldDB" id="A0A1E1JRN1"/>
<dbReference type="PANTHER" id="PTHR47843:SF2">
    <property type="entry name" value="BTB DOMAIN-CONTAINING PROTEIN"/>
    <property type="match status" value="1"/>
</dbReference>
<gene>
    <name evidence="2" type="ORF">RAG0_00034</name>
</gene>
<organism evidence="2 3">
    <name type="scientific">Rhynchosporium agropyri</name>
    <dbReference type="NCBI Taxonomy" id="914238"/>
    <lineage>
        <taxon>Eukaryota</taxon>
        <taxon>Fungi</taxon>
        <taxon>Dikarya</taxon>
        <taxon>Ascomycota</taxon>
        <taxon>Pezizomycotina</taxon>
        <taxon>Leotiomycetes</taxon>
        <taxon>Helotiales</taxon>
        <taxon>Ploettnerulaceae</taxon>
        <taxon>Rhynchosporium</taxon>
    </lineage>
</organism>